<sequence>MRRLLFPLTLALMMIAVAASADAACYADYKAKRDDPLRLHYGVIALPEDACGDAERAAAVIAERLAGEGWTLLSVDSTFGAEGLEERKDDAAEFYLRY</sequence>
<reference evidence="2 3" key="1">
    <citation type="submission" date="2016-10" db="EMBL/GenBank/DDBJ databases">
        <authorList>
            <person name="de Groot N.N."/>
        </authorList>
    </citation>
    <scope>NUCLEOTIDE SEQUENCE [LARGE SCALE GENOMIC DNA]</scope>
    <source>
        <strain evidence="2 3">DSM 19547</strain>
    </source>
</reference>
<proteinExistence type="predicted"/>
<feature type="signal peptide" evidence="1">
    <location>
        <begin position="1"/>
        <end position="23"/>
    </location>
</feature>
<keyword evidence="1" id="KW-0732">Signal</keyword>
<gene>
    <name evidence="2" type="ORF">SAMN04488047_101448</name>
</gene>
<name>A0A1I5L3X7_9RHOB</name>
<dbReference type="OrthoDB" id="7745874at2"/>
<protein>
    <recommendedName>
        <fullName evidence="4">DUF4177 domain-containing protein</fullName>
    </recommendedName>
</protein>
<accession>A0A1I5L3X7</accession>
<evidence type="ECO:0000313" key="3">
    <source>
        <dbReference type="Proteomes" id="UP000199356"/>
    </source>
</evidence>
<evidence type="ECO:0000256" key="1">
    <source>
        <dbReference type="SAM" id="SignalP"/>
    </source>
</evidence>
<evidence type="ECO:0008006" key="4">
    <source>
        <dbReference type="Google" id="ProtNLM"/>
    </source>
</evidence>
<dbReference type="STRING" id="441119.SAMN04488047_101448"/>
<dbReference type="AlphaFoldDB" id="A0A1I5L3X7"/>
<dbReference type="Proteomes" id="UP000199356">
    <property type="component" value="Unassembled WGS sequence"/>
</dbReference>
<dbReference type="RefSeq" id="WP_093417058.1">
    <property type="nucleotide sequence ID" value="NZ_FOXA01000001.1"/>
</dbReference>
<feature type="chain" id="PRO_5011453602" description="DUF4177 domain-containing protein" evidence="1">
    <location>
        <begin position="24"/>
        <end position="98"/>
    </location>
</feature>
<keyword evidence="3" id="KW-1185">Reference proteome</keyword>
<evidence type="ECO:0000313" key="2">
    <source>
        <dbReference type="EMBL" id="SFO91893.1"/>
    </source>
</evidence>
<dbReference type="EMBL" id="FOXA01000001">
    <property type="protein sequence ID" value="SFO91893.1"/>
    <property type="molecule type" value="Genomic_DNA"/>
</dbReference>
<organism evidence="2 3">
    <name type="scientific">Tranquillimonas alkanivorans</name>
    <dbReference type="NCBI Taxonomy" id="441119"/>
    <lineage>
        <taxon>Bacteria</taxon>
        <taxon>Pseudomonadati</taxon>
        <taxon>Pseudomonadota</taxon>
        <taxon>Alphaproteobacteria</taxon>
        <taxon>Rhodobacterales</taxon>
        <taxon>Roseobacteraceae</taxon>
        <taxon>Tranquillimonas</taxon>
    </lineage>
</organism>